<evidence type="ECO:0000256" key="1">
    <source>
        <dbReference type="SAM" id="Phobius"/>
    </source>
</evidence>
<feature type="transmembrane region" description="Helical" evidence="1">
    <location>
        <begin position="96"/>
        <end position="118"/>
    </location>
</feature>
<accession>A0A081G4I2</accession>
<reference evidence="2 3" key="1">
    <citation type="submission" date="2014-04" db="EMBL/GenBank/DDBJ databases">
        <title>Marinobacterium kochiensis sp. nov., isolated from sediment sample collected from Kochi backwaters in Kerala, India.</title>
        <authorList>
            <person name="Singh A."/>
            <person name="Pinnaka A.K."/>
        </authorList>
    </citation>
    <scope>NUCLEOTIDE SEQUENCE [LARGE SCALE GENOMIC DNA]</scope>
    <source>
        <strain evidence="2 3">AK27</strain>
    </source>
</reference>
<sequence length="444" mass="47464">MDTAATPAPQTIIRSALTGWILLSMLPLSLLATLTDLLPGYVAGIPVWFTALILLRKQKRNQIVQSGILLTTGAIGLLAAFWLDGSTRYLFKALEANHMIIAMLIGVSFLRLVTLGELSQEERLPSGRNALWGTLFGGHIIGAVINISSVMILGDRLSAHRPLTSLQALTLLRSFSTCAAWSPFFAAMGVVLLSAPGSNLVVMMLSGLPFAFLAMLFSAVQIARHPESATTRGYPMHFKALWPPVVLAMLVMIAHKLWPNVSVLTLVTVIALLFSLVWLPLRYQGDSGEKLKGHIHEGLPRMSSEVLLFLSAAVLASGVGALLLALDIQLAPTHFGPLEACVTVAALVGLAFIGMHPVTSAVLAGSILMPSVEDPNLLGIALLLGWSLGVGLSPFSGVQISLQSRYGISARTLLRFNRYYGLAAFAIAFATLWIYGLLNPATLA</sequence>
<feature type="transmembrane region" description="Helical" evidence="1">
    <location>
        <begin position="67"/>
        <end position="84"/>
    </location>
</feature>
<dbReference type="AlphaFoldDB" id="A0A081G4I2"/>
<feature type="transmembrane region" description="Helical" evidence="1">
    <location>
        <begin position="38"/>
        <end position="55"/>
    </location>
</feature>
<feature type="transmembrane region" description="Helical" evidence="1">
    <location>
        <begin position="263"/>
        <end position="281"/>
    </location>
</feature>
<dbReference type="Proteomes" id="UP000028252">
    <property type="component" value="Unassembled WGS sequence"/>
</dbReference>
<keyword evidence="1" id="KW-0472">Membrane</keyword>
<dbReference type="RefSeq" id="WP_051692270.1">
    <property type="nucleotide sequence ID" value="NZ_JMQN01000007.1"/>
</dbReference>
<comment type="caution">
    <text evidence="2">The sequence shown here is derived from an EMBL/GenBank/DDBJ whole genome shotgun (WGS) entry which is preliminary data.</text>
</comment>
<protein>
    <submittedName>
        <fullName evidence="2">Uncharacterized protein</fullName>
    </submittedName>
</protein>
<keyword evidence="1" id="KW-0812">Transmembrane</keyword>
<feature type="transmembrane region" description="Helical" evidence="1">
    <location>
        <begin position="306"/>
        <end position="326"/>
    </location>
</feature>
<feature type="transmembrane region" description="Helical" evidence="1">
    <location>
        <begin position="200"/>
        <end position="220"/>
    </location>
</feature>
<dbReference type="PATRIC" id="fig|1232683.4.peg.205"/>
<feature type="transmembrane region" description="Helical" evidence="1">
    <location>
        <begin position="174"/>
        <end position="193"/>
    </location>
</feature>
<evidence type="ECO:0000313" key="2">
    <source>
        <dbReference type="EMBL" id="KEA65687.1"/>
    </source>
</evidence>
<name>A0A081G4I2_9GAMM</name>
<feature type="transmembrane region" description="Helical" evidence="1">
    <location>
        <begin position="419"/>
        <end position="438"/>
    </location>
</feature>
<feature type="transmembrane region" description="Helical" evidence="1">
    <location>
        <begin position="12"/>
        <end position="32"/>
    </location>
</feature>
<keyword evidence="1" id="KW-1133">Transmembrane helix</keyword>
<feature type="transmembrane region" description="Helical" evidence="1">
    <location>
        <begin position="130"/>
        <end position="154"/>
    </location>
</feature>
<dbReference type="EMBL" id="JMQN01000007">
    <property type="protein sequence ID" value="KEA65687.1"/>
    <property type="molecule type" value="Genomic_DNA"/>
</dbReference>
<keyword evidence="3" id="KW-1185">Reference proteome</keyword>
<dbReference type="eggNOG" id="ENOG502Z99N">
    <property type="taxonomic scope" value="Bacteria"/>
</dbReference>
<evidence type="ECO:0000313" key="3">
    <source>
        <dbReference type="Proteomes" id="UP000028252"/>
    </source>
</evidence>
<feature type="transmembrane region" description="Helical" evidence="1">
    <location>
        <begin position="240"/>
        <end position="258"/>
    </location>
</feature>
<feature type="transmembrane region" description="Helical" evidence="1">
    <location>
        <begin position="338"/>
        <end position="357"/>
    </location>
</feature>
<proteinExistence type="predicted"/>
<feature type="transmembrane region" description="Helical" evidence="1">
    <location>
        <begin position="377"/>
        <end position="398"/>
    </location>
</feature>
<gene>
    <name evidence="2" type="ORF">ADIMK_0209</name>
</gene>
<organism evidence="2 3">
    <name type="scientific">Marinobacterium lacunae</name>
    <dbReference type="NCBI Taxonomy" id="1232683"/>
    <lineage>
        <taxon>Bacteria</taxon>
        <taxon>Pseudomonadati</taxon>
        <taxon>Pseudomonadota</taxon>
        <taxon>Gammaproteobacteria</taxon>
        <taxon>Oceanospirillales</taxon>
        <taxon>Oceanospirillaceae</taxon>
        <taxon>Marinobacterium</taxon>
    </lineage>
</organism>